<dbReference type="InterPro" id="IPR045132">
    <property type="entry name" value="UBE4"/>
</dbReference>
<evidence type="ECO:0000256" key="6">
    <source>
        <dbReference type="ARBA" id="ARBA00012483"/>
    </source>
</evidence>
<dbReference type="GO" id="GO:0000209">
    <property type="term" value="P:protein polyubiquitination"/>
    <property type="evidence" value="ECO:0007669"/>
    <property type="project" value="TreeGrafter"/>
</dbReference>
<keyword evidence="13" id="KW-0436">Ligase</keyword>
<evidence type="ECO:0000256" key="11">
    <source>
        <dbReference type="SAM" id="MobiDB-lite"/>
    </source>
</evidence>
<gene>
    <name evidence="13" type="ORF">A9F13_02g03322</name>
</gene>
<dbReference type="GO" id="GO:0005737">
    <property type="term" value="C:cytoplasm"/>
    <property type="evidence" value="ECO:0007669"/>
    <property type="project" value="UniProtKB-SubCell"/>
</dbReference>
<keyword evidence="8" id="KW-0808">Transferase</keyword>
<evidence type="ECO:0000313" key="14">
    <source>
        <dbReference type="Proteomes" id="UP000195602"/>
    </source>
</evidence>
<dbReference type="GO" id="GO:0036503">
    <property type="term" value="P:ERAD pathway"/>
    <property type="evidence" value="ECO:0007669"/>
    <property type="project" value="InterPro"/>
</dbReference>
<dbReference type="EMBL" id="LYUB02000002">
    <property type="protein sequence ID" value="OVF10508.1"/>
    <property type="molecule type" value="Genomic_DNA"/>
</dbReference>
<comment type="subcellular location">
    <subcellularLocation>
        <location evidence="3">Cytoplasm</location>
    </subcellularLocation>
    <subcellularLocation>
        <location evidence="2">Nucleus</location>
    </subcellularLocation>
</comment>
<evidence type="ECO:0000313" key="13">
    <source>
        <dbReference type="EMBL" id="OVF10508.1"/>
    </source>
</evidence>
<evidence type="ECO:0000256" key="1">
    <source>
        <dbReference type="ARBA" id="ARBA00000900"/>
    </source>
</evidence>
<dbReference type="PROSITE" id="PS51698">
    <property type="entry name" value="U_BOX"/>
    <property type="match status" value="1"/>
</dbReference>
<dbReference type="InterPro" id="IPR003613">
    <property type="entry name" value="Ubox_domain"/>
</dbReference>
<reference evidence="13 14" key="1">
    <citation type="submission" date="2017-04" db="EMBL/GenBank/DDBJ databases">
        <title>Draft genome of the yeast Clavispora lusitaniae type strain CBS 6936.</title>
        <authorList>
            <person name="Durrens P."/>
            <person name="Klopp C."/>
            <person name="Biteau N."/>
            <person name="Fitton-Ouhabi V."/>
            <person name="Dementhon K."/>
            <person name="Accoceberry I."/>
            <person name="Sherman D.J."/>
            <person name="Noel T."/>
        </authorList>
    </citation>
    <scope>NUCLEOTIDE SEQUENCE [LARGE SCALE GENOMIC DNA]</scope>
    <source>
        <strain evidence="13 14">CBS 6936</strain>
    </source>
</reference>
<dbReference type="FunFam" id="3.30.40.10:FF:000055">
    <property type="entry name" value="Ubiquitin conjugation factor e4 a"/>
    <property type="match status" value="1"/>
</dbReference>
<dbReference type="Pfam" id="PF04564">
    <property type="entry name" value="U-box"/>
    <property type="match status" value="1"/>
</dbReference>
<keyword evidence="10" id="KW-0539">Nucleus</keyword>
<evidence type="ECO:0000259" key="12">
    <source>
        <dbReference type="PROSITE" id="PS51698"/>
    </source>
</evidence>
<feature type="compositionally biased region" description="Low complexity" evidence="11">
    <location>
        <begin position="16"/>
        <end position="36"/>
    </location>
</feature>
<protein>
    <recommendedName>
        <fullName evidence="6">RING-type E3 ubiquitin transferase</fullName>
        <ecNumber evidence="6">2.3.2.27</ecNumber>
    </recommendedName>
</protein>
<dbReference type="EC" id="2.3.2.27" evidence="6"/>
<dbReference type="GO" id="GO:0034450">
    <property type="term" value="F:ubiquitin-ubiquitin ligase activity"/>
    <property type="evidence" value="ECO:0007669"/>
    <property type="project" value="InterPro"/>
</dbReference>
<dbReference type="InterPro" id="IPR013083">
    <property type="entry name" value="Znf_RING/FYVE/PHD"/>
</dbReference>
<dbReference type="KEGG" id="clus:A9F13_02g03322"/>
<keyword evidence="9" id="KW-0833">Ubl conjugation pathway</keyword>
<keyword evidence="7" id="KW-0963">Cytoplasm</keyword>
<feature type="compositionally biased region" description="Acidic residues" evidence="11">
    <location>
        <begin position="786"/>
        <end position="795"/>
    </location>
</feature>
<dbReference type="GO" id="GO:0005634">
    <property type="term" value="C:nucleus"/>
    <property type="evidence" value="ECO:0007669"/>
    <property type="project" value="UniProtKB-SubCell"/>
</dbReference>
<organism evidence="13 14">
    <name type="scientific">Clavispora lusitaniae</name>
    <name type="common">Candida lusitaniae</name>
    <dbReference type="NCBI Taxonomy" id="36911"/>
    <lineage>
        <taxon>Eukaryota</taxon>
        <taxon>Fungi</taxon>
        <taxon>Dikarya</taxon>
        <taxon>Ascomycota</taxon>
        <taxon>Saccharomycotina</taxon>
        <taxon>Pichiomycetes</taxon>
        <taxon>Metschnikowiaceae</taxon>
        <taxon>Clavispora</taxon>
    </lineage>
</organism>
<dbReference type="Pfam" id="PF10408">
    <property type="entry name" value="Ufd2P_core"/>
    <property type="match status" value="1"/>
</dbReference>
<evidence type="ECO:0000256" key="7">
    <source>
        <dbReference type="ARBA" id="ARBA00022490"/>
    </source>
</evidence>
<dbReference type="PANTHER" id="PTHR13931:SF2">
    <property type="entry name" value="UBIQUITIN CONJUGATION FACTOR E4 B"/>
    <property type="match status" value="1"/>
</dbReference>
<evidence type="ECO:0000256" key="5">
    <source>
        <dbReference type="ARBA" id="ARBA00007434"/>
    </source>
</evidence>
<comment type="pathway">
    <text evidence="4">Protein modification; protein ubiquitination.</text>
</comment>
<accession>A0AA91Q3F1</accession>
<dbReference type="Proteomes" id="UP000195602">
    <property type="component" value="Unassembled WGS sequence"/>
</dbReference>
<evidence type="ECO:0000256" key="9">
    <source>
        <dbReference type="ARBA" id="ARBA00022786"/>
    </source>
</evidence>
<dbReference type="GO" id="GO:0006511">
    <property type="term" value="P:ubiquitin-dependent protein catabolic process"/>
    <property type="evidence" value="ECO:0007669"/>
    <property type="project" value="InterPro"/>
</dbReference>
<sequence length="1026" mass="117414">MSDADEIRAKRLARLAALSSSASNSSKSGESSPKPAEATPKVAESKPKTAHSEPEARAPPKKEPRIETSTVPAPKIEKRVEKPPPSPPVDPEKAIDAWMRAELPSIFKINTSAFVSKDSLLSADSVDDLFLEVLTEKGVGKLPIVYLIELHEQANRSTRIMPKKDPLYSQKLAIIHSIADFCSSYGLICFQIPDMILGNDLEKTVGVFLDEQSTHVFLLEIIRKAAEQDYLLDLLNLLFPSVSVRLAKINIHKSEYSRYLAFWETLVNVKSVAAIFSQVNGFLPPDEKAGKDYEHKTLLGPLLRLSPLDAEAASLYFLGGNKPDQVREFQNFELVSVFDNIQSEYKVIFERLWFILDKLIRGSPETRKGLMRWFANLINVSHLRTGSHSKPFDNVSDALMYNVSYLFVRLSLPFLDYPAYSKISKISPDFFGPMNSLLDIDEEARLNSTIEEAKKFYEGAMQEDANFISECFYLTLAYVQYGLGGVPTNYKKYNDMIKNLSRAITDPSLTAVRSKYVDMINRIKCQKHAIEALVMASGANSEFFDFFVGAFQFFGKVIDPNHAYPQQKLHIPLFEIERVSQLDDHEFLRSKAPEPWKYYPEFVVEGIVNFFKFLCGFGVPVSQDEEKMTIFAEFTTILLRCPELVGNPHLKGSIIECFILASHTTIYGKPGPFTHVFNSSKLLKENLLYSLLEVYVTIEKTGASSQFYDKFNSRYIISKIIEKLWENDAYRQQLSSYSKHNVDFFIRFIARMLNDTTYLFDEAFNTLNSIHKFQRELNSREQGNEANEEEFGTTEELEKNLQENERRAKSLMGLANQTMMLFKLFTEQVPEGFTINELVDRLAGMLDYNLNLMVGPKCSELKVKEPEKYDFDPKRTLGDLCVVYCNLSKEEKFVQAVARDGRSFDFKYFEKARDILLRKTHIQNNLVEKFFQLGQRADEQRRLYEQEELELGDVPDEFLDPLMYTLMEDPVILPGSKVTIDRSTLKAHLLSDPTDPFNRMPLKLEDVVDDVEMREKIAQFKQSRKS</sequence>
<evidence type="ECO:0000256" key="10">
    <source>
        <dbReference type="ARBA" id="ARBA00023242"/>
    </source>
</evidence>
<dbReference type="GO" id="GO:0000151">
    <property type="term" value="C:ubiquitin ligase complex"/>
    <property type="evidence" value="ECO:0007669"/>
    <property type="project" value="InterPro"/>
</dbReference>
<feature type="domain" description="U-box" evidence="12">
    <location>
        <begin position="953"/>
        <end position="1026"/>
    </location>
</feature>
<dbReference type="Gene3D" id="3.30.40.10">
    <property type="entry name" value="Zinc/RING finger domain, C3HC4 (zinc finger)"/>
    <property type="match status" value="1"/>
</dbReference>
<name>A0AA91Q3F1_CLALS</name>
<feature type="region of interest" description="Disordered" evidence="11">
    <location>
        <begin position="16"/>
        <end position="91"/>
    </location>
</feature>
<dbReference type="SUPFAM" id="SSF57850">
    <property type="entry name" value="RING/U-box"/>
    <property type="match status" value="1"/>
</dbReference>
<evidence type="ECO:0000256" key="8">
    <source>
        <dbReference type="ARBA" id="ARBA00022679"/>
    </source>
</evidence>
<dbReference type="PANTHER" id="PTHR13931">
    <property type="entry name" value="UBIQUITINATION FACTOR E4"/>
    <property type="match status" value="1"/>
</dbReference>
<proteinExistence type="inferred from homology"/>
<dbReference type="InterPro" id="IPR019474">
    <property type="entry name" value="Ub_conjug_fac_E4_core"/>
</dbReference>
<feature type="compositionally biased region" description="Basic and acidic residues" evidence="11">
    <location>
        <begin position="43"/>
        <end position="66"/>
    </location>
</feature>
<dbReference type="GO" id="GO:0016874">
    <property type="term" value="F:ligase activity"/>
    <property type="evidence" value="ECO:0007669"/>
    <property type="project" value="UniProtKB-KW"/>
</dbReference>
<comment type="caution">
    <text evidence="13">The sequence shown here is derived from an EMBL/GenBank/DDBJ whole genome shotgun (WGS) entry which is preliminary data.</text>
</comment>
<evidence type="ECO:0000256" key="4">
    <source>
        <dbReference type="ARBA" id="ARBA00004906"/>
    </source>
</evidence>
<comment type="catalytic activity">
    <reaction evidence="1">
        <text>S-ubiquitinyl-[E2 ubiquitin-conjugating enzyme]-L-cysteine + [acceptor protein]-L-lysine = [E2 ubiquitin-conjugating enzyme]-L-cysteine + N(6)-ubiquitinyl-[acceptor protein]-L-lysine.</text>
        <dbReference type="EC" id="2.3.2.27"/>
    </reaction>
</comment>
<evidence type="ECO:0000256" key="2">
    <source>
        <dbReference type="ARBA" id="ARBA00004123"/>
    </source>
</evidence>
<feature type="region of interest" description="Disordered" evidence="11">
    <location>
        <begin position="778"/>
        <end position="799"/>
    </location>
</feature>
<evidence type="ECO:0000256" key="3">
    <source>
        <dbReference type="ARBA" id="ARBA00004496"/>
    </source>
</evidence>
<dbReference type="CDD" id="cd16657">
    <property type="entry name" value="RING-Ubox_UBE4A"/>
    <property type="match status" value="1"/>
</dbReference>
<dbReference type="SMART" id="SM00504">
    <property type="entry name" value="Ubox"/>
    <property type="match status" value="1"/>
</dbReference>
<dbReference type="AlphaFoldDB" id="A0AA91Q3F1"/>
<comment type="similarity">
    <text evidence="5">Belongs to the ubiquitin conjugation factor E4 family.</text>
</comment>